<evidence type="ECO:0000259" key="1">
    <source>
        <dbReference type="Pfam" id="PF04575"/>
    </source>
</evidence>
<name>A0A4Z0WIN5_9GAMM</name>
<dbReference type="OrthoDB" id="5614121at2"/>
<dbReference type="InterPro" id="IPR011990">
    <property type="entry name" value="TPR-like_helical_dom_sf"/>
</dbReference>
<reference evidence="2 3" key="1">
    <citation type="submission" date="2019-04" db="EMBL/GenBank/DDBJ databases">
        <title>Natronospirillum operosus gen. nov., sp. nov., a haloalkaliphilic satellite isolated from decaying biomass of laboratory culture of cyanobacterium Geitlerinema sp. and proposal of Natronospirillaceae fam. nov. and Saccharospirillaceae fam. nov.</title>
        <authorList>
            <person name="Kevbrin V."/>
            <person name="Boltyanskaya Y."/>
            <person name="Koziaeva V."/>
            <person name="Grouzdev D.S."/>
            <person name="Park M."/>
            <person name="Cho J."/>
        </authorList>
    </citation>
    <scope>NUCLEOTIDE SEQUENCE [LARGE SCALE GENOMIC DNA]</scope>
    <source>
        <strain evidence="2 3">G-116</strain>
    </source>
</reference>
<dbReference type="EMBL" id="SRMF01000001">
    <property type="protein sequence ID" value="TGG95293.1"/>
    <property type="molecule type" value="Genomic_DNA"/>
</dbReference>
<dbReference type="Pfam" id="PF04575">
    <property type="entry name" value="SlipAM"/>
    <property type="match status" value="1"/>
</dbReference>
<evidence type="ECO:0000313" key="3">
    <source>
        <dbReference type="Proteomes" id="UP000297475"/>
    </source>
</evidence>
<keyword evidence="3" id="KW-1185">Reference proteome</keyword>
<dbReference type="Gene3D" id="1.25.40.10">
    <property type="entry name" value="Tetratricopeptide repeat domain"/>
    <property type="match status" value="1"/>
</dbReference>
<evidence type="ECO:0000313" key="2">
    <source>
        <dbReference type="EMBL" id="TGG95293.1"/>
    </source>
</evidence>
<proteinExistence type="predicted"/>
<comment type="caution">
    <text evidence="2">The sequence shown here is derived from an EMBL/GenBank/DDBJ whole genome shotgun (WGS) entry which is preliminary data.</text>
</comment>
<dbReference type="Proteomes" id="UP000297475">
    <property type="component" value="Unassembled WGS sequence"/>
</dbReference>
<gene>
    <name evidence="2" type="ORF">E4656_02405</name>
</gene>
<feature type="domain" description="Surface lipoprotein assembly modifier C-terminal" evidence="1">
    <location>
        <begin position="204"/>
        <end position="433"/>
    </location>
</feature>
<dbReference type="Pfam" id="PF14559">
    <property type="entry name" value="TPR_19"/>
    <property type="match status" value="1"/>
</dbReference>
<protein>
    <submittedName>
        <fullName evidence="2">DUF560 domain-containing protein</fullName>
    </submittedName>
</protein>
<organism evidence="2 3">
    <name type="scientific">Natronospirillum operosum</name>
    <dbReference type="NCBI Taxonomy" id="2759953"/>
    <lineage>
        <taxon>Bacteria</taxon>
        <taxon>Pseudomonadati</taxon>
        <taxon>Pseudomonadota</taxon>
        <taxon>Gammaproteobacteria</taxon>
        <taxon>Oceanospirillales</taxon>
        <taxon>Natronospirillaceae</taxon>
        <taxon>Natronospirillum</taxon>
    </lineage>
</organism>
<dbReference type="AlphaFoldDB" id="A0A4Z0WIN5"/>
<sequence>MLMLQRIILTVGLVVGLSHFATAVTGDLDQLVRQQQYDEAWALAQEHRFELEGEVSFDFPYGLAALETGNFSEGLFALERVIMQRPGHTRARLELARGYYLTDDDERARHHFERARNQDPPPTVVATIDRYLQRIDQRAEEQEFRFSGSIGSSLGYDTNVNSGTSADEISINFLGLTGTSPVPDESKPRDDVFTRIFGDTRVERPLNDQWTAFAVADGEARLHLDESDFNTLRVGVRAGARWRDGPLARTLSLRTQRFFIDGDGFQTLYGASLNTQEVLSETRLATYGFDYALLDHDDNDDSNAHLMIVSVGEVRMWPQLPLTPTTNVSAFAGPVIAREDSAQAKNNTQRFQTGFNLLAQVQLAPDWRLSTRGQYRLSQYSGQQIVFGNDRRRDHFSQVALSADWQPLAALQVTPRMEYRHNSSNIDPYSYDRFVAELQTRYRF</sequence>
<dbReference type="SUPFAM" id="SSF48452">
    <property type="entry name" value="TPR-like"/>
    <property type="match status" value="1"/>
</dbReference>
<dbReference type="InterPro" id="IPR007655">
    <property type="entry name" value="Slam_C"/>
</dbReference>
<accession>A0A4Z0WIN5</accession>